<keyword evidence="2" id="KW-0812">Transmembrane</keyword>
<proteinExistence type="predicted"/>
<feature type="region of interest" description="Disordered" evidence="1">
    <location>
        <begin position="1"/>
        <end position="26"/>
    </location>
</feature>
<reference evidence="3 4" key="1">
    <citation type="submission" date="2023-04" db="EMBL/GenBank/DDBJ databases">
        <title>Luteimonas endophyticus RD2P54.</title>
        <authorList>
            <person name="Sun J.-Q."/>
        </authorList>
    </citation>
    <scope>NUCLEOTIDE SEQUENCE [LARGE SCALE GENOMIC DNA]</scope>
    <source>
        <strain evidence="3 4">RD2P54</strain>
    </source>
</reference>
<sequence length="198" mass="21853">MDDPGRAPERPDPPPPAAEAPRAVAHGRPAPSFAQRRRHAGQAVRHRWPALAAIAALASLLALQLLLADRERLAADPQWRPLLARLCGTLGCALPPWREPQAIALLHRDVRPHPQRPGVLRVSATIRNDARWTQAWPQLQLRLTDVDGRPLGERRFLAHEYLAAAPASGGMSSGQRATIRMDVLEPSPHTVAFDFEFH</sequence>
<gene>
    <name evidence="3" type="ORF">QFW77_18195</name>
</gene>
<organism evidence="3 4">
    <name type="scientific">Luteimonas endophytica</name>
    <dbReference type="NCBI Taxonomy" id="3042023"/>
    <lineage>
        <taxon>Bacteria</taxon>
        <taxon>Pseudomonadati</taxon>
        <taxon>Pseudomonadota</taxon>
        <taxon>Gammaproteobacteria</taxon>
        <taxon>Lysobacterales</taxon>
        <taxon>Lysobacteraceae</taxon>
        <taxon>Luteimonas</taxon>
    </lineage>
</organism>
<dbReference type="Proteomes" id="UP001156940">
    <property type="component" value="Unassembled WGS sequence"/>
</dbReference>
<dbReference type="RefSeq" id="WP_280576267.1">
    <property type="nucleotide sequence ID" value="NZ_JARXRM010000046.1"/>
</dbReference>
<dbReference type="InterPro" id="IPR021834">
    <property type="entry name" value="DUF3426"/>
</dbReference>
<feature type="transmembrane region" description="Helical" evidence="2">
    <location>
        <begin position="48"/>
        <end position="68"/>
    </location>
</feature>
<evidence type="ECO:0000313" key="3">
    <source>
        <dbReference type="EMBL" id="MDH5824901.1"/>
    </source>
</evidence>
<comment type="caution">
    <text evidence="3">The sequence shown here is derived from an EMBL/GenBank/DDBJ whole genome shotgun (WGS) entry which is preliminary data.</text>
</comment>
<evidence type="ECO:0000256" key="2">
    <source>
        <dbReference type="SAM" id="Phobius"/>
    </source>
</evidence>
<evidence type="ECO:0000256" key="1">
    <source>
        <dbReference type="SAM" id="MobiDB-lite"/>
    </source>
</evidence>
<accession>A0ABT6JDN4</accession>
<name>A0ABT6JDN4_9GAMM</name>
<protein>
    <submittedName>
        <fullName evidence="3">DUF3426 domain-containing protein</fullName>
    </submittedName>
</protein>
<keyword evidence="2" id="KW-1133">Transmembrane helix</keyword>
<keyword evidence="2" id="KW-0472">Membrane</keyword>
<feature type="compositionally biased region" description="Basic and acidic residues" evidence="1">
    <location>
        <begin position="1"/>
        <end position="12"/>
    </location>
</feature>
<dbReference type="Pfam" id="PF11906">
    <property type="entry name" value="DUF3426"/>
    <property type="match status" value="1"/>
</dbReference>
<evidence type="ECO:0000313" key="4">
    <source>
        <dbReference type="Proteomes" id="UP001156940"/>
    </source>
</evidence>
<dbReference type="EMBL" id="JARXRM010000046">
    <property type="protein sequence ID" value="MDH5824901.1"/>
    <property type="molecule type" value="Genomic_DNA"/>
</dbReference>
<keyword evidence="4" id="KW-1185">Reference proteome</keyword>